<sequence length="81" mass="9616">MFINFSKEDKDKMLNEIQTFFYNERDEEISEFAAENVLEFIKENIGPHFYNQAIKDAEDIMNQVMLSAEENLHALKKPIEK</sequence>
<dbReference type="Proteomes" id="UP000031829">
    <property type="component" value="Chromosome"/>
</dbReference>
<organism evidence="1 2">
    <name type="scientific">Priestia megaterium (strain ATCC 14581 / DSM 32 / CCUG 1817 / JCM 2506 / NBRC 15308 / NCIMB 9376 / NCTC 10342 / NRRL B-14308 / VKM B-512 / Ford 19)</name>
    <name type="common">Bacillus megaterium</name>
    <dbReference type="NCBI Taxonomy" id="1348623"/>
    <lineage>
        <taxon>Bacteria</taxon>
        <taxon>Bacillati</taxon>
        <taxon>Bacillota</taxon>
        <taxon>Bacilli</taxon>
        <taxon>Bacillales</taxon>
        <taxon>Bacillaceae</taxon>
        <taxon>Priestia</taxon>
    </lineage>
</organism>
<dbReference type="RefSeq" id="WP_016763783.1">
    <property type="nucleotide sequence ID" value="NZ_BCVB01000005.1"/>
</dbReference>
<proteinExistence type="predicted"/>
<name>A0A0B6AV93_PRIM2</name>
<dbReference type="Pfam" id="PF09932">
    <property type="entry name" value="DUF2164"/>
    <property type="match status" value="1"/>
</dbReference>
<dbReference type="InterPro" id="IPR018680">
    <property type="entry name" value="DUF2164"/>
</dbReference>
<dbReference type="GeneID" id="93642242"/>
<gene>
    <name evidence="1" type="ORF">BG04_4228</name>
</gene>
<dbReference type="AlphaFoldDB" id="A0A0B6AV93"/>
<evidence type="ECO:0000313" key="2">
    <source>
        <dbReference type="Proteomes" id="UP000031829"/>
    </source>
</evidence>
<dbReference type="EMBL" id="CP009920">
    <property type="protein sequence ID" value="AJI25027.1"/>
    <property type="molecule type" value="Genomic_DNA"/>
</dbReference>
<accession>A0A0B6AV93</accession>
<dbReference type="HOGENOM" id="CLU_157964_3_1_9"/>
<dbReference type="KEGG" id="bmeg:BG04_4228"/>
<reference evidence="1 2" key="1">
    <citation type="journal article" date="2015" name="Genome Announc.">
        <title>Complete genome sequences for 35 biothreat assay-relevant bacillus species.</title>
        <authorList>
            <person name="Johnson S.L."/>
            <person name="Daligault H.E."/>
            <person name="Davenport K.W."/>
            <person name="Jaissle J."/>
            <person name="Frey K.G."/>
            <person name="Ladner J.T."/>
            <person name="Broomall S.M."/>
            <person name="Bishop-Lilly K.A."/>
            <person name="Bruce D.C."/>
            <person name="Gibbons H.S."/>
            <person name="Coyne S.R."/>
            <person name="Lo C.C."/>
            <person name="Meincke L."/>
            <person name="Munk A.C."/>
            <person name="Koroleva G.I."/>
            <person name="Rosenzweig C.N."/>
            <person name="Palacios G.F."/>
            <person name="Redden C.L."/>
            <person name="Minogue T.D."/>
            <person name="Chain P.S."/>
        </authorList>
    </citation>
    <scope>NUCLEOTIDE SEQUENCE [LARGE SCALE GENOMIC DNA]</scope>
    <source>
        <strain evidence="2">ATCC 14581 / DSM 32 / JCM 2506 / NBRC 15308 / NCIMB 9376 / NCTC 10342 / NRRL B-14308 / VKM B-512</strain>
    </source>
</reference>
<evidence type="ECO:0008006" key="3">
    <source>
        <dbReference type="Google" id="ProtNLM"/>
    </source>
</evidence>
<protein>
    <recommendedName>
        <fullName evidence="3">DUF2164 domain-containing protein</fullName>
    </recommendedName>
</protein>
<evidence type="ECO:0000313" key="1">
    <source>
        <dbReference type="EMBL" id="AJI25027.1"/>
    </source>
</evidence>